<dbReference type="EMBL" id="CAEZXB010000040">
    <property type="protein sequence ID" value="CAB4686140.1"/>
    <property type="molecule type" value="Genomic_DNA"/>
</dbReference>
<dbReference type="Pfam" id="PF13407">
    <property type="entry name" value="Peripla_BP_4"/>
    <property type="match status" value="1"/>
</dbReference>
<dbReference type="EMBL" id="CAFBAA010000067">
    <property type="protein sequence ID" value="CAB4845511.1"/>
    <property type="molecule type" value="Genomic_DNA"/>
</dbReference>
<reference evidence="4" key="1">
    <citation type="submission" date="2020-05" db="EMBL/GenBank/DDBJ databases">
        <authorList>
            <person name="Chiriac C."/>
            <person name="Salcher M."/>
            <person name="Ghai R."/>
            <person name="Kavagutti S V."/>
        </authorList>
    </citation>
    <scope>NUCLEOTIDE SEQUENCE</scope>
</reference>
<dbReference type="PROSITE" id="PS51257">
    <property type="entry name" value="PROKAR_LIPOPROTEIN"/>
    <property type="match status" value="1"/>
</dbReference>
<evidence type="ECO:0000313" key="4">
    <source>
        <dbReference type="EMBL" id="CAB4686140.1"/>
    </source>
</evidence>
<protein>
    <submittedName>
        <fullName evidence="4">Unannotated protein</fullName>
    </submittedName>
</protein>
<dbReference type="InterPro" id="IPR025997">
    <property type="entry name" value="SBP_2_dom"/>
</dbReference>
<feature type="domain" description="Periplasmic binding protein" evidence="3">
    <location>
        <begin position="39"/>
        <end position="291"/>
    </location>
</feature>
<comment type="subcellular location">
    <subcellularLocation>
        <location evidence="1">Cell envelope</location>
    </subcellularLocation>
</comment>
<dbReference type="PANTHER" id="PTHR30036:SF7">
    <property type="entry name" value="ABC TRANSPORTER PERIPLASMIC-BINDING PROTEIN YPHF"/>
    <property type="match status" value="1"/>
</dbReference>
<evidence type="ECO:0000259" key="3">
    <source>
        <dbReference type="Pfam" id="PF13407"/>
    </source>
</evidence>
<evidence type="ECO:0000313" key="6">
    <source>
        <dbReference type="EMBL" id="CAB4845511.1"/>
    </source>
</evidence>
<dbReference type="GO" id="GO:0030288">
    <property type="term" value="C:outer membrane-bounded periplasmic space"/>
    <property type="evidence" value="ECO:0007669"/>
    <property type="project" value="TreeGrafter"/>
</dbReference>
<gene>
    <name evidence="4" type="ORF">UFOPK2342_01494</name>
    <name evidence="5" type="ORF">UFOPK2423_01610</name>
    <name evidence="6" type="ORF">UFOPK3266_01647</name>
</gene>
<name>A0A6J6NHK4_9ZZZZ</name>
<comment type="similarity">
    <text evidence="2">Belongs to the bacterial solute-binding protein 2 family.</text>
</comment>
<evidence type="ECO:0000256" key="1">
    <source>
        <dbReference type="ARBA" id="ARBA00004196"/>
    </source>
</evidence>
<organism evidence="4">
    <name type="scientific">freshwater metagenome</name>
    <dbReference type="NCBI Taxonomy" id="449393"/>
    <lineage>
        <taxon>unclassified sequences</taxon>
        <taxon>metagenomes</taxon>
        <taxon>ecological metagenomes</taxon>
    </lineage>
</organism>
<proteinExistence type="inferred from homology"/>
<dbReference type="InterPro" id="IPR050555">
    <property type="entry name" value="Bact_Solute-Bind_Prot2"/>
</dbReference>
<dbReference type="GO" id="GO:0030246">
    <property type="term" value="F:carbohydrate binding"/>
    <property type="evidence" value="ECO:0007669"/>
    <property type="project" value="TreeGrafter"/>
</dbReference>
<accession>A0A6J6NHK4</accession>
<dbReference type="PANTHER" id="PTHR30036">
    <property type="entry name" value="D-XYLOSE-BINDING PERIPLASMIC PROTEIN"/>
    <property type="match status" value="1"/>
</dbReference>
<sequence>MQKKLGIIGATVAALFALAACSSSSSSEAAPAPAPAKTIAIISPDYSAQPAAKTAIDEFVKAAEAAGFKTSVTDTKSDNAKVNGEITTAVSQKVDAIVLAFGTPKEFGEGLAAAKAANVPVFGLDTGGTEDPILVNVTTDNGFLGSASAQAMMDAIGKPGNIAMIVFDAFQPVQIRGAEAKKLFEAAGYKIVEYVQGDPADSTGFAKKTVKDFLTKYPKGKIDGVWAGWDASALGAYQATQEAGRTEVKITGVDGQDFARAEVAKGGNWVATMAQDWPTIATTEVKIIQDFFAGTAPMDKVVYVPGTVINKDNAK</sequence>
<dbReference type="EMBL" id="CAEZXN010000062">
    <property type="protein sequence ID" value="CAB4708911.1"/>
    <property type="molecule type" value="Genomic_DNA"/>
</dbReference>
<dbReference type="InterPro" id="IPR028082">
    <property type="entry name" value="Peripla_BP_I"/>
</dbReference>
<dbReference type="AlphaFoldDB" id="A0A6J6NHK4"/>
<dbReference type="SUPFAM" id="SSF53822">
    <property type="entry name" value="Periplasmic binding protein-like I"/>
    <property type="match status" value="1"/>
</dbReference>
<evidence type="ECO:0000313" key="5">
    <source>
        <dbReference type="EMBL" id="CAB4708911.1"/>
    </source>
</evidence>
<evidence type="ECO:0000256" key="2">
    <source>
        <dbReference type="ARBA" id="ARBA00007639"/>
    </source>
</evidence>
<dbReference type="Gene3D" id="3.40.50.2300">
    <property type="match status" value="2"/>
</dbReference>